<dbReference type="AlphaFoldDB" id="A0AAN6MV45"/>
<accession>A0AAN6MV45</accession>
<name>A0AAN6MV45_9PEZI</name>
<protein>
    <submittedName>
        <fullName evidence="1">PLAC8 family-domain-containing protein</fullName>
    </submittedName>
</protein>
<proteinExistence type="predicted"/>
<dbReference type="InterPro" id="IPR006461">
    <property type="entry name" value="PLAC_motif_containing"/>
</dbReference>
<evidence type="ECO:0000313" key="1">
    <source>
        <dbReference type="EMBL" id="KAK3933600.1"/>
    </source>
</evidence>
<organism evidence="1 2">
    <name type="scientific">Diplogelasinospora grovesii</name>
    <dbReference type="NCBI Taxonomy" id="303347"/>
    <lineage>
        <taxon>Eukaryota</taxon>
        <taxon>Fungi</taxon>
        <taxon>Dikarya</taxon>
        <taxon>Ascomycota</taxon>
        <taxon>Pezizomycotina</taxon>
        <taxon>Sordariomycetes</taxon>
        <taxon>Sordariomycetidae</taxon>
        <taxon>Sordariales</taxon>
        <taxon>Diplogelasinosporaceae</taxon>
        <taxon>Diplogelasinospora</taxon>
    </lineage>
</organism>
<dbReference type="NCBIfam" id="TIGR01571">
    <property type="entry name" value="A_thal_Cys_rich"/>
    <property type="match status" value="1"/>
</dbReference>
<dbReference type="Proteomes" id="UP001303473">
    <property type="component" value="Unassembled WGS sequence"/>
</dbReference>
<sequence length="146" mass="16093">MQPPQQQQYSQGANVSNQQWSADLCDCSPCESCMLSYWCPCILLGKTSDRLRDPTMQSADTCNGDCMIFCAIQAITGCGWIHVMLKRGEIRQRFGIQGSGFNDCCTTYWCPCCSLIQQDNEVKARTASGPIVQGYQPQAGMAVGKQ</sequence>
<dbReference type="EMBL" id="MU854117">
    <property type="protein sequence ID" value="KAK3933600.1"/>
    <property type="molecule type" value="Genomic_DNA"/>
</dbReference>
<comment type="caution">
    <text evidence="1">The sequence shown here is derived from an EMBL/GenBank/DDBJ whole genome shotgun (WGS) entry which is preliminary data.</text>
</comment>
<reference evidence="2" key="1">
    <citation type="journal article" date="2023" name="Mol. Phylogenet. Evol.">
        <title>Genome-scale phylogeny and comparative genomics of the fungal order Sordariales.</title>
        <authorList>
            <person name="Hensen N."/>
            <person name="Bonometti L."/>
            <person name="Westerberg I."/>
            <person name="Brannstrom I.O."/>
            <person name="Guillou S."/>
            <person name="Cros-Aarteil S."/>
            <person name="Calhoun S."/>
            <person name="Haridas S."/>
            <person name="Kuo A."/>
            <person name="Mondo S."/>
            <person name="Pangilinan J."/>
            <person name="Riley R."/>
            <person name="LaButti K."/>
            <person name="Andreopoulos B."/>
            <person name="Lipzen A."/>
            <person name="Chen C."/>
            <person name="Yan M."/>
            <person name="Daum C."/>
            <person name="Ng V."/>
            <person name="Clum A."/>
            <person name="Steindorff A."/>
            <person name="Ohm R.A."/>
            <person name="Martin F."/>
            <person name="Silar P."/>
            <person name="Natvig D.O."/>
            <person name="Lalanne C."/>
            <person name="Gautier V."/>
            <person name="Ament-Velasquez S.L."/>
            <person name="Kruys A."/>
            <person name="Hutchinson M.I."/>
            <person name="Powell A.J."/>
            <person name="Barry K."/>
            <person name="Miller A.N."/>
            <person name="Grigoriev I.V."/>
            <person name="Debuchy R."/>
            <person name="Gladieux P."/>
            <person name="Hiltunen Thoren M."/>
            <person name="Johannesson H."/>
        </authorList>
    </citation>
    <scope>NUCLEOTIDE SEQUENCE [LARGE SCALE GENOMIC DNA]</scope>
    <source>
        <strain evidence="2">CBS 340.73</strain>
    </source>
</reference>
<gene>
    <name evidence="1" type="ORF">QBC46DRAFT_275458</name>
</gene>
<evidence type="ECO:0000313" key="2">
    <source>
        <dbReference type="Proteomes" id="UP001303473"/>
    </source>
</evidence>
<dbReference type="Pfam" id="PF04749">
    <property type="entry name" value="PLAC8"/>
    <property type="match status" value="1"/>
</dbReference>
<keyword evidence="2" id="KW-1185">Reference proteome</keyword>
<dbReference type="PANTHER" id="PTHR15907">
    <property type="entry name" value="DUF614 FAMILY PROTEIN-RELATED"/>
    <property type="match status" value="1"/>
</dbReference>